<feature type="domain" description="Acb2/Tad1 hairpin" evidence="2">
    <location>
        <begin position="7"/>
        <end position="69"/>
    </location>
</feature>
<sequence>MDNQHKHIKGYRDLSQKEVDAMNEIKQLAATVGELIEKLESTESVDKRWLAIAKTDLQKGFMSAVRSVAKPDSF</sequence>
<dbReference type="Proteomes" id="UP000594024">
    <property type="component" value="Segment"/>
</dbReference>
<accession>A0A7L8ZPR3</accession>
<keyword evidence="1" id="KW-0547">Nucleotide-binding</keyword>
<dbReference type="GO" id="GO:0000166">
    <property type="term" value="F:nucleotide binding"/>
    <property type="evidence" value="ECO:0007669"/>
    <property type="project" value="UniProtKB-KW"/>
</dbReference>
<name>A0A7L8ZPR3_9CAUD</name>
<organism evidence="3 4">
    <name type="scientific">Erwinia phage pEa_SNUABM_47</name>
    <dbReference type="NCBI Taxonomy" id="2768774"/>
    <lineage>
        <taxon>Viruses</taxon>
        <taxon>Duplodnaviria</taxon>
        <taxon>Heunggongvirae</taxon>
        <taxon>Uroviricota</taxon>
        <taxon>Caudoviricetes</taxon>
        <taxon>Eneladusvirus</taxon>
        <taxon>Eneladusvirus BF</taxon>
    </lineage>
</organism>
<dbReference type="InterPro" id="IPR056098">
    <property type="entry name" value="Acb2/Tad1_hairpin"/>
</dbReference>
<dbReference type="Pfam" id="PF24729">
    <property type="entry name" value="Acb2_Tad1_hairpin"/>
    <property type="match status" value="1"/>
</dbReference>
<dbReference type="EMBL" id="MT939487">
    <property type="protein sequence ID" value="QOI71931.1"/>
    <property type="molecule type" value="Genomic_DNA"/>
</dbReference>
<evidence type="ECO:0000313" key="4">
    <source>
        <dbReference type="Proteomes" id="UP000594024"/>
    </source>
</evidence>
<protein>
    <recommendedName>
        <fullName evidence="2">Acb2/Tad1 hairpin domain-containing protein</fullName>
    </recommendedName>
</protein>
<reference evidence="3 4" key="1">
    <citation type="submission" date="2020-08" db="EMBL/GenBank/DDBJ databases">
        <title>Complete genome sequence of Erwinia phage pEa_SNUABM_47.</title>
        <authorList>
            <person name="Kim S.G."/>
            <person name="Lee S.B."/>
            <person name="Park S.C."/>
        </authorList>
    </citation>
    <scope>NUCLEOTIDE SEQUENCE [LARGE SCALE GENOMIC DNA]</scope>
</reference>
<evidence type="ECO:0000259" key="2">
    <source>
        <dbReference type="Pfam" id="PF24729"/>
    </source>
</evidence>
<evidence type="ECO:0000256" key="1">
    <source>
        <dbReference type="ARBA" id="ARBA00022741"/>
    </source>
</evidence>
<gene>
    <name evidence="3" type="ORF">pEaSNUABM47_00463</name>
</gene>
<evidence type="ECO:0000313" key="3">
    <source>
        <dbReference type="EMBL" id="QOI71931.1"/>
    </source>
</evidence>
<proteinExistence type="predicted"/>